<dbReference type="GO" id="GO:0005886">
    <property type="term" value="C:plasma membrane"/>
    <property type="evidence" value="ECO:0007669"/>
    <property type="project" value="UniProtKB-SubCell"/>
</dbReference>
<proteinExistence type="inferred from homology"/>
<keyword evidence="4 8" id="KW-1003">Cell membrane</keyword>
<dbReference type="OrthoDB" id="770760at2759"/>
<dbReference type="InterPro" id="IPR006702">
    <property type="entry name" value="CASP_dom"/>
</dbReference>
<comment type="subunit">
    <text evidence="3 8">Homodimer and heterodimers.</text>
</comment>
<gene>
    <name evidence="11" type="primary">LOC103715324</name>
</gene>
<organism evidence="10 11">
    <name type="scientific">Phoenix dactylifera</name>
    <name type="common">Date palm</name>
    <dbReference type="NCBI Taxonomy" id="42345"/>
    <lineage>
        <taxon>Eukaryota</taxon>
        <taxon>Viridiplantae</taxon>
        <taxon>Streptophyta</taxon>
        <taxon>Embryophyta</taxon>
        <taxon>Tracheophyta</taxon>
        <taxon>Spermatophyta</taxon>
        <taxon>Magnoliopsida</taxon>
        <taxon>Liliopsida</taxon>
        <taxon>Arecaceae</taxon>
        <taxon>Coryphoideae</taxon>
        <taxon>Phoeniceae</taxon>
        <taxon>Phoenix</taxon>
    </lineage>
</organism>
<sequence>MKRDQDTLKNAHKKYIRAHALFRLLAGVATLAAALVMGFNKETSIIAGYEFVVTYNRYPAFEFFLAGNAIACGYSMVSLPFVSNLVEGYILGVLDLLSLVLATAAASAGTAIGHLGKEGNDEVGWPQVCSFFEKFCQRAAISLVCSYVGILLFLIICALSSVYKTRQSNKGRILGPQPTATTKE</sequence>
<feature type="transmembrane region" description="Helical" evidence="8">
    <location>
        <begin position="89"/>
        <end position="112"/>
    </location>
</feature>
<dbReference type="PANTHER" id="PTHR36488:SF8">
    <property type="entry name" value="CASP-LIKE PROTEIN 1U1"/>
    <property type="match status" value="1"/>
</dbReference>
<dbReference type="Proteomes" id="UP000228380">
    <property type="component" value="Chromosome 9"/>
</dbReference>
<evidence type="ECO:0000256" key="3">
    <source>
        <dbReference type="ARBA" id="ARBA00011489"/>
    </source>
</evidence>
<feature type="transmembrane region" description="Helical" evidence="8">
    <location>
        <begin position="140"/>
        <end position="163"/>
    </location>
</feature>
<name>A0A8B7CKP8_PHODC</name>
<feature type="transmembrane region" description="Helical" evidence="8">
    <location>
        <begin position="60"/>
        <end position="82"/>
    </location>
</feature>
<evidence type="ECO:0000313" key="11">
    <source>
        <dbReference type="RefSeq" id="XP_008801131.2"/>
    </source>
</evidence>
<dbReference type="Pfam" id="PF04535">
    <property type="entry name" value="CASP_dom"/>
    <property type="match status" value="1"/>
</dbReference>
<keyword evidence="5 8" id="KW-0812">Transmembrane</keyword>
<evidence type="ECO:0000256" key="5">
    <source>
        <dbReference type="ARBA" id="ARBA00022692"/>
    </source>
</evidence>
<dbReference type="NCBIfam" id="TIGR01569">
    <property type="entry name" value="A_tha_TIGR01569"/>
    <property type="match status" value="1"/>
</dbReference>
<evidence type="ECO:0000256" key="7">
    <source>
        <dbReference type="ARBA" id="ARBA00023136"/>
    </source>
</evidence>
<keyword evidence="6 8" id="KW-1133">Transmembrane helix</keyword>
<evidence type="ECO:0000256" key="6">
    <source>
        <dbReference type="ARBA" id="ARBA00022989"/>
    </source>
</evidence>
<comment type="subcellular location">
    <subcellularLocation>
        <location evidence="1 8">Cell membrane</location>
        <topology evidence="1 8">Multi-pass membrane protein</topology>
    </subcellularLocation>
</comment>
<feature type="transmembrane region" description="Helical" evidence="8">
    <location>
        <begin position="21"/>
        <end position="40"/>
    </location>
</feature>
<evidence type="ECO:0000256" key="1">
    <source>
        <dbReference type="ARBA" id="ARBA00004651"/>
    </source>
</evidence>
<dbReference type="AlphaFoldDB" id="A0A8B7CKP8"/>
<evidence type="ECO:0000256" key="2">
    <source>
        <dbReference type="ARBA" id="ARBA00007651"/>
    </source>
</evidence>
<dbReference type="RefSeq" id="XP_008801131.2">
    <property type="nucleotide sequence ID" value="XM_008802909.4"/>
</dbReference>
<dbReference type="KEGG" id="pda:103715324"/>
<keyword evidence="7 8" id="KW-0472">Membrane</keyword>
<feature type="domain" description="Casparian strip membrane protein" evidence="9">
    <location>
        <begin position="17"/>
        <end position="151"/>
    </location>
</feature>
<dbReference type="InterPro" id="IPR044173">
    <property type="entry name" value="CASPL"/>
</dbReference>
<evidence type="ECO:0000256" key="4">
    <source>
        <dbReference type="ARBA" id="ARBA00022475"/>
    </source>
</evidence>
<protein>
    <recommendedName>
        <fullName evidence="8">CASP-like protein</fullName>
    </recommendedName>
</protein>
<evidence type="ECO:0000259" key="9">
    <source>
        <dbReference type="Pfam" id="PF04535"/>
    </source>
</evidence>
<keyword evidence="10" id="KW-1185">Reference proteome</keyword>
<dbReference type="PANTHER" id="PTHR36488">
    <property type="entry name" value="CASP-LIKE PROTEIN 1U1"/>
    <property type="match status" value="1"/>
</dbReference>
<dbReference type="InterPro" id="IPR006459">
    <property type="entry name" value="CASP/CASPL"/>
</dbReference>
<comment type="similarity">
    <text evidence="2 8">Belongs to the Casparian strip membrane proteins (CASP) family.</text>
</comment>
<evidence type="ECO:0000313" key="10">
    <source>
        <dbReference type="Proteomes" id="UP000228380"/>
    </source>
</evidence>
<reference evidence="11" key="2">
    <citation type="submission" date="2025-08" db="UniProtKB">
        <authorList>
            <consortium name="RefSeq"/>
        </authorList>
    </citation>
    <scope>IDENTIFICATION</scope>
    <source>
        <tissue evidence="11">Young leaves</tissue>
    </source>
</reference>
<evidence type="ECO:0000256" key="8">
    <source>
        <dbReference type="RuleBase" id="RU361233"/>
    </source>
</evidence>
<dbReference type="GeneID" id="103715324"/>
<reference evidence="10" key="1">
    <citation type="journal article" date="2019" name="Nat. Commun.">
        <title>Genome-wide association mapping of date palm fruit traits.</title>
        <authorList>
            <person name="Hazzouri K.M."/>
            <person name="Gros-Balthazard M."/>
            <person name="Flowers J.M."/>
            <person name="Copetti D."/>
            <person name="Lemansour A."/>
            <person name="Lebrun M."/>
            <person name="Masmoudi K."/>
            <person name="Ferrand S."/>
            <person name="Dhar M.I."/>
            <person name="Fresquez Z.A."/>
            <person name="Rosas U."/>
            <person name="Zhang J."/>
            <person name="Talag J."/>
            <person name="Lee S."/>
            <person name="Kudrna D."/>
            <person name="Powell R.F."/>
            <person name="Leitch I.J."/>
            <person name="Krueger R.R."/>
            <person name="Wing R.A."/>
            <person name="Amiri K.M.A."/>
            <person name="Purugganan M.D."/>
        </authorList>
    </citation>
    <scope>NUCLEOTIDE SEQUENCE [LARGE SCALE GENOMIC DNA]</scope>
    <source>
        <strain evidence="10">cv. Khalas</strain>
    </source>
</reference>
<accession>A0A8B7CKP8</accession>